<evidence type="ECO:0000313" key="1">
    <source>
        <dbReference type="EMBL" id="MBX7457306.1"/>
    </source>
</evidence>
<dbReference type="EMBL" id="JAIGNK010000001">
    <property type="protein sequence ID" value="MBX7457306.1"/>
    <property type="molecule type" value="Genomic_DNA"/>
</dbReference>
<dbReference type="Proteomes" id="UP000783253">
    <property type="component" value="Unassembled WGS sequence"/>
</dbReference>
<dbReference type="CDD" id="cd14789">
    <property type="entry name" value="Tiki"/>
    <property type="match status" value="1"/>
</dbReference>
<dbReference type="Pfam" id="PF01963">
    <property type="entry name" value="TraB_PrgY_gumN"/>
    <property type="match status" value="1"/>
</dbReference>
<comment type="caution">
    <text evidence="1">The sequence shown here is derived from an EMBL/GenBank/DDBJ whole genome shotgun (WGS) entry which is preliminary data.</text>
</comment>
<gene>
    <name evidence="1" type="ORF">K3152_03520</name>
</gene>
<dbReference type="InterPro" id="IPR047111">
    <property type="entry name" value="YbaP-like"/>
</dbReference>
<dbReference type="PANTHER" id="PTHR40590:SF1">
    <property type="entry name" value="CYTOPLASMIC PROTEIN"/>
    <property type="match status" value="1"/>
</dbReference>
<keyword evidence="2" id="KW-1185">Reference proteome</keyword>
<evidence type="ECO:0000313" key="2">
    <source>
        <dbReference type="Proteomes" id="UP000783253"/>
    </source>
</evidence>
<sequence length="277" mass="30255">MRTINAPAPQQTGPALWKVEDEDTTIYLFGTVHILPANVQWFSGNIARALETSDTLVTEIPEGAMDEPAMKAAVVAKGTLPEGKTLRGLLNPEQRQQYEAALTQLGAPADAFDRYEPWLAGITLAVMPLIMNGYDPESGAESVIEAAAPADATRLALETAEQQLDFFDKLPPKSQVAFLMSSAKDLDRVVAMMDEMLNEWLEGDADSLAALMNSEMTDPVAATVLLHTRNERWAEWIDARMDEPGQVFIAVGAGHLAGEKSVQDYLAQRDITVTRIQ</sequence>
<organism evidence="1 2">
    <name type="scientific">Qipengyuania polymorpha</name>
    <dbReference type="NCBI Taxonomy" id="2867234"/>
    <lineage>
        <taxon>Bacteria</taxon>
        <taxon>Pseudomonadati</taxon>
        <taxon>Pseudomonadota</taxon>
        <taxon>Alphaproteobacteria</taxon>
        <taxon>Sphingomonadales</taxon>
        <taxon>Erythrobacteraceae</taxon>
        <taxon>Qipengyuania</taxon>
    </lineage>
</organism>
<proteinExistence type="predicted"/>
<name>A0ABS7IV44_9SPHN</name>
<accession>A0ABS7IV44</accession>
<reference evidence="1 2" key="1">
    <citation type="submission" date="2021-08" db="EMBL/GenBank/DDBJ databases">
        <title>Comparative Genomics Analysis of the Genus Qipengyuania Reveals Extensive Genetic Diversity and Metabolic Versatility, Including the Description of Fifteen Novel Species.</title>
        <authorList>
            <person name="Liu Y."/>
        </authorList>
    </citation>
    <scope>NUCLEOTIDE SEQUENCE [LARGE SCALE GENOMIC DNA]</scope>
    <source>
        <strain evidence="1 2">1NDH17</strain>
    </source>
</reference>
<protein>
    <submittedName>
        <fullName evidence="1">TraB/GumN family protein</fullName>
    </submittedName>
</protein>
<dbReference type="InterPro" id="IPR002816">
    <property type="entry name" value="TraB/PrgY/GumN_fam"/>
</dbReference>
<dbReference type="PANTHER" id="PTHR40590">
    <property type="entry name" value="CYTOPLASMIC PROTEIN-RELATED"/>
    <property type="match status" value="1"/>
</dbReference>